<dbReference type="PROSITE" id="PS00941">
    <property type="entry name" value="CARBOXYLESTERASE_B_2"/>
    <property type="match status" value="1"/>
</dbReference>
<dbReference type="OMA" id="WLTVNVW"/>
<dbReference type="GeneID" id="103056206"/>
<dbReference type="Proteomes" id="UP000695026">
    <property type="component" value="Unplaced"/>
</dbReference>
<sequence length="562" mass="61898">MFFSVAVMPTLLPAFLGLCFCQLISSAPSESDTVVVTSSGSIKGMRVLTRSGAVTAYLGIPYAEPPVGKLRFQKPVPHQPWSRVLEATHFGKPCHQRTSFGFPFSNMWVASTPHSEDCLFLNIWVPHPQPSMPVPILVWIHGGGFIVGAASLDLYNGASLAATENVIVASMNYRLGVWGFLYFPPEIPGNMGLWDQYQALKWLKENAAVFGGDADKLTLIGHSAGAASVGFHLLSPVSQPLFARAVLQSGAPTAPWASIQPENIKQRALYLARMLNCTKGNHSATVSCLQNKEVGMFKNFSFFLPISDGDFLPEDPKRLLQTGKTPAKPLLIGVTGDDGSVFIPQILNIIEEDKIVTWEQITPGISIILKRHLEEDILRAVALKYNEENHRPDLYHQILAHLSRDHYFVCPLTEIAARMVGTGSSVYAYSFNHHIPTSIWQAWMGAAHGIEVPYLFGTLSSLPGFNQSNAEVDMVLSQRVMHYWAQFARSGNPTKSTPGEAQWPHYNATEQNVFHITTEAPRIMQFLPPEHCSFLATHVYNTTGIDVAQEEAASSGQTKDKN</sequence>
<organism evidence="7 8">
    <name type="scientific">Python bivittatus</name>
    <name type="common">Burmese python</name>
    <name type="synonym">Python molurus bivittatus</name>
    <dbReference type="NCBI Taxonomy" id="176946"/>
    <lineage>
        <taxon>Eukaryota</taxon>
        <taxon>Metazoa</taxon>
        <taxon>Chordata</taxon>
        <taxon>Craniata</taxon>
        <taxon>Vertebrata</taxon>
        <taxon>Euteleostomi</taxon>
        <taxon>Lepidosauria</taxon>
        <taxon>Squamata</taxon>
        <taxon>Bifurcata</taxon>
        <taxon>Unidentata</taxon>
        <taxon>Episquamata</taxon>
        <taxon>Toxicofera</taxon>
        <taxon>Serpentes</taxon>
        <taxon>Henophidia</taxon>
        <taxon>Pythonidae</taxon>
        <taxon>Python</taxon>
    </lineage>
</organism>
<keyword evidence="4" id="KW-1015">Disulfide bond</keyword>
<dbReference type="InterPro" id="IPR019819">
    <property type="entry name" value="Carboxylesterase_B_CS"/>
</dbReference>
<dbReference type="EC" id="3.1.1.-" evidence="5"/>
<protein>
    <recommendedName>
        <fullName evidence="5">Carboxylic ester hydrolase</fullName>
        <ecNumber evidence="5">3.1.1.-</ecNumber>
    </recommendedName>
</protein>
<dbReference type="OrthoDB" id="3200163at2759"/>
<feature type="domain" description="Carboxylesterase type B" evidence="6">
    <location>
        <begin position="32"/>
        <end position="534"/>
    </location>
</feature>
<feature type="signal peptide" evidence="5">
    <location>
        <begin position="1"/>
        <end position="26"/>
    </location>
</feature>
<dbReference type="InterPro" id="IPR002018">
    <property type="entry name" value="CarbesteraseB"/>
</dbReference>
<dbReference type="PROSITE" id="PS00122">
    <property type="entry name" value="CARBOXYLESTERASE_B_1"/>
    <property type="match status" value="1"/>
</dbReference>
<comment type="similarity">
    <text evidence="1 5">Belongs to the type-B carboxylesterase/lipase family.</text>
</comment>
<evidence type="ECO:0000256" key="4">
    <source>
        <dbReference type="ARBA" id="ARBA00023157"/>
    </source>
</evidence>
<dbReference type="InterPro" id="IPR019826">
    <property type="entry name" value="Carboxylesterase_B_AS"/>
</dbReference>
<dbReference type="GO" id="GO:0005886">
    <property type="term" value="C:plasma membrane"/>
    <property type="evidence" value="ECO:0007669"/>
    <property type="project" value="TreeGrafter"/>
</dbReference>
<evidence type="ECO:0000256" key="3">
    <source>
        <dbReference type="ARBA" id="ARBA00022801"/>
    </source>
</evidence>
<evidence type="ECO:0000259" key="6">
    <source>
        <dbReference type="Pfam" id="PF00135"/>
    </source>
</evidence>
<evidence type="ECO:0000256" key="2">
    <source>
        <dbReference type="ARBA" id="ARBA00022487"/>
    </source>
</evidence>
<accession>A0A9F5JBS9</accession>
<dbReference type="SUPFAM" id="SSF53474">
    <property type="entry name" value="alpha/beta-Hydrolases"/>
    <property type="match status" value="1"/>
</dbReference>
<keyword evidence="2" id="KW-0719">Serine esterase</keyword>
<dbReference type="Pfam" id="PF00135">
    <property type="entry name" value="COesterase"/>
    <property type="match status" value="1"/>
</dbReference>
<evidence type="ECO:0000256" key="5">
    <source>
        <dbReference type="RuleBase" id="RU361235"/>
    </source>
</evidence>
<dbReference type="PRINTS" id="PR00878">
    <property type="entry name" value="CHOLNESTRASE"/>
</dbReference>
<dbReference type="GO" id="GO:0006581">
    <property type="term" value="P:acetylcholine catabolic process"/>
    <property type="evidence" value="ECO:0007669"/>
    <property type="project" value="TreeGrafter"/>
</dbReference>
<dbReference type="AlphaFoldDB" id="A0A9F5JBS9"/>
<dbReference type="RefSeq" id="XP_025032043.1">
    <property type="nucleotide sequence ID" value="XM_025176275.1"/>
</dbReference>
<keyword evidence="3 5" id="KW-0378">Hydrolase</keyword>
<evidence type="ECO:0000313" key="7">
    <source>
        <dbReference type="Proteomes" id="UP000695026"/>
    </source>
</evidence>
<proteinExistence type="inferred from homology"/>
<keyword evidence="7" id="KW-1185">Reference proteome</keyword>
<dbReference type="InterPro" id="IPR029058">
    <property type="entry name" value="AB_hydrolase_fold"/>
</dbReference>
<evidence type="ECO:0000256" key="1">
    <source>
        <dbReference type="ARBA" id="ARBA00005964"/>
    </source>
</evidence>
<dbReference type="Gene3D" id="3.40.50.1820">
    <property type="entry name" value="alpha/beta hydrolase"/>
    <property type="match status" value="1"/>
</dbReference>
<name>A0A9F5JBS9_PYTBI</name>
<dbReference type="InterPro" id="IPR000997">
    <property type="entry name" value="Cholinesterase"/>
</dbReference>
<dbReference type="PANTHER" id="PTHR43918">
    <property type="entry name" value="ACETYLCHOLINESTERASE"/>
    <property type="match status" value="1"/>
</dbReference>
<gene>
    <name evidence="8" type="primary">LOC103056206</name>
</gene>
<feature type="chain" id="PRO_5039962233" description="Carboxylic ester hydrolase" evidence="5">
    <location>
        <begin position="27"/>
        <end position="562"/>
    </location>
</feature>
<dbReference type="FunFam" id="3.40.50.1820:FF:000029">
    <property type="entry name" value="Acetylcholinesterase"/>
    <property type="match status" value="1"/>
</dbReference>
<dbReference type="CDD" id="cd00312">
    <property type="entry name" value="Esterase_lipase"/>
    <property type="match status" value="1"/>
</dbReference>
<dbReference type="InterPro" id="IPR050654">
    <property type="entry name" value="AChE-related_enzymes"/>
</dbReference>
<evidence type="ECO:0000313" key="8">
    <source>
        <dbReference type="RefSeq" id="XP_025032043.1"/>
    </source>
</evidence>
<dbReference type="GO" id="GO:0005615">
    <property type="term" value="C:extracellular space"/>
    <property type="evidence" value="ECO:0007669"/>
    <property type="project" value="TreeGrafter"/>
</dbReference>
<dbReference type="GO" id="GO:0019695">
    <property type="term" value="P:choline metabolic process"/>
    <property type="evidence" value="ECO:0007669"/>
    <property type="project" value="TreeGrafter"/>
</dbReference>
<dbReference type="KEGG" id="pbi:103056206"/>
<dbReference type="GO" id="GO:0003990">
    <property type="term" value="F:acetylcholinesterase activity"/>
    <property type="evidence" value="ECO:0007669"/>
    <property type="project" value="TreeGrafter"/>
</dbReference>
<reference evidence="8" key="1">
    <citation type="submission" date="2025-08" db="UniProtKB">
        <authorList>
            <consortium name="RefSeq"/>
        </authorList>
    </citation>
    <scope>IDENTIFICATION</scope>
    <source>
        <tissue evidence="8">Liver</tissue>
    </source>
</reference>
<dbReference type="PANTHER" id="PTHR43918:SF4">
    <property type="entry name" value="CARBOXYLIC ESTER HYDROLASE"/>
    <property type="match status" value="1"/>
</dbReference>
<keyword evidence="5" id="KW-0732">Signal</keyword>